<dbReference type="PANTHER" id="PTHR43433:SF5">
    <property type="entry name" value="AB HYDROLASE-1 DOMAIN-CONTAINING PROTEIN"/>
    <property type="match status" value="1"/>
</dbReference>
<evidence type="ECO:0000313" key="2">
    <source>
        <dbReference type="EMBL" id="MCY9607912.1"/>
    </source>
</evidence>
<comment type="caution">
    <text evidence="2">The sequence shown here is derived from an EMBL/GenBank/DDBJ whole genome shotgun (WGS) entry which is preliminary data.</text>
</comment>
<keyword evidence="3" id="KW-1185">Reference proteome</keyword>
<reference evidence="2 3" key="1">
    <citation type="submission" date="2022-05" db="EMBL/GenBank/DDBJ databases">
        <title>Genome Sequencing of Bee-Associated Microbes.</title>
        <authorList>
            <person name="Dunlap C."/>
        </authorList>
    </citation>
    <scope>NUCLEOTIDE SEQUENCE [LARGE SCALE GENOMIC DNA]</scope>
    <source>
        <strain evidence="2 3">NRRL B-14613</strain>
    </source>
</reference>
<dbReference type="PANTHER" id="PTHR43433">
    <property type="entry name" value="HYDROLASE, ALPHA/BETA FOLD FAMILY PROTEIN"/>
    <property type="match status" value="1"/>
</dbReference>
<gene>
    <name evidence="2" type="ORF">M5W83_12235</name>
</gene>
<evidence type="ECO:0000313" key="3">
    <source>
        <dbReference type="Proteomes" id="UP001209276"/>
    </source>
</evidence>
<dbReference type="InterPro" id="IPR050471">
    <property type="entry name" value="AB_hydrolase"/>
</dbReference>
<dbReference type="SUPFAM" id="SSF53474">
    <property type="entry name" value="alpha/beta-Hydrolases"/>
    <property type="match status" value="1"/>
</dbReference>
<keyword evidence="2" id="KW-0378">Hydrolase</keyword>
<organism evidence="2 3">
    <name type="scientific">Paenibacillus thiaminolyticus</name>
    <name type="common">Bacillus thiaminolyticus</name>
    <dbReference type="NCBI Taxonomy" id="49283"/>
    <lineage>
        <taxon>Bacteria</taxon>
        <taxon>Bacillati</taxon>
        <taxon>Bacillota</taxon>
        <taxon>Bacilli</taxon>
        <taxon>Bacillales</taxon>
        <taxon>Paenibacillaceae</taxon>
        <taxon>Paenibacillus</taxon>
    </lineage>
</organism>
<feature type="domain" description="AB hydrolase-1" evidence="1">
    <location>
        <begin position="38"/>
        <end position="241"/>
    </location>
</feature>
<dbReference type="Proteomes" id="UP001209276">
    <property type="component" value="Unassembled WGS sequence"/>
</dbReference>
<dbReference type="GeneID" id="76999876"/>
<proteinExistence type="predicted"/>
<dbReference type="InterPro" id="IPR000073">
    <property type="entry name" value="AB_hydrolase_1"/>
</dbReference>
<dbReference type="Gene3D" id="3.40.50.1820">
    <property type="entry name" value="alpha/beta hydrolase"/>
    <property type="match status" value="1"/>
</dbReference>
<evidence type="ECO:0000259" key="1">
    <source>
        <dbReference type="Pfam" id="PF00561"/>
    </source>
</evidence>
<accession>A0ABT4FUS2</accession>
<name>A0ABT4FUS2_PANTH</name>
<dbReference type="GO" id="GO:0016787">
    <property type="term" value="F:hydrolase activity"/>
    <property type="evidence" value="ECO:0007669"/>
    <property type="project" value="UniProtKB-KW"/>
</dbReference>
<dbReference type="RefSeq" id="WP_244194095.1">
    <property type="nucleotide sequence ID" value="NZ_CABMNB010000019.1"/>
</dbReference>
<dbReference type="Pfam" id="PF00561">
    <property type="entry name" value="Abhydrolase_1"/>
    <property type="match status" value="1"/>
</dbReference>
<protein>
    <submittedName>
        <fullName evidence="2">Alpha/beta hydrolase</fullName>
    </submittedName>
</protein>
<dbReference type="EMBL" id="JAMDMM010000023">
    <property type="protein sequence ID" value="MCY9607912.1"/>
    <property type="molecule type" value="Genomic_DNA"/>
</dbReference>
<sequence length="294" mass="33651">MMREVTGVPIARLNGVSLHYHVRGKGVPIIWIHPPLLTSENFNYQMAQLSDSFRLITFDIRGHGYSGTSDEPLTYRLIVEDMLALMDKLGVKQAYVGGYSTGGSIALQALLSAPERFLGGMLISAMSEASDMWLRGRIRGAAALTRLKSKSLISWAITWGNADSRLTYKNLRRAARKGNIANWRQYYQYSLTYNCTDRLKDIKAPVLLIYGQSDRSFHKYALILHEGLPNSQLYWIPKAKHQIPTKNALEMNWIIEQWVKNRCKMLPEEREEALAWSGHLYDADRDAPEEYMRH</sequence>
<dbReference type="InterPro" id="IPR029058">
    <property type="entry name" value="AB_hydrolase_fold"/>
</dbReference>